<evidence type="ECO:0000256" key="5">
    <source>
        <dbReference type="ARBA" id="ARBA00022723"/>
    </source>
</evidence>
<reference evidence="21 23" key="1">
    <citation type="journal article" date="2017" name="Nature">
        <title>The sunflower genome provides insights into oil metabolism, flowering and Asterid evolution.</title>
        <authorList>
            <person name="Badouin H."/>
            <person name="Gouzy J."/>
            <person name="Grassa C.J."/>
            <person name="Murat F."/>
            <person name="Staton S.E."/>
            <person name="Cottret L."/>
            <person name="Lelandais-Briere C."/>
            <person name="Owens G.L."/>
            <person name="Carrere S."/>
            <person name="Mayjonade B."/>
            <person name="Legrand L."/>
            <person name="Gill N."/>
            <person name="Kane N.C."/>
            <person name="Bowers J.E."/>
            <person name="Hubner S."/>
            <person name="Bellec A."/>
            <person name="Berard A."/>
            <person name="Berges H."/>
            <person name="Blanchet N."/>
            <person name="Boniface M.C."/>
            <person name="Brunel D."/>
            <person name="Catrice O."/>
            <person name="Chaidir N."/>
            <person name="Claudel C."/>
            <person name="Donnadieu C."/>
            <person name="Faraut T."/>
            <person name="Fievet G."/>
            <person name="Helmstetter N."/>
            <person name="King M."/>
            <person name="Knapp S.J."/>
            <person name="Lai Z."/>
            <person name="Le Paslier M.C."/>
            <person name="Lippi Y."/>
            <person name="Lorenzon L."/>
            <person name="Mandel J.R."/>
            <person name="Marage G."/>
            <person name="Marchand G."/>
            <person name="Marquand E."/>
            <person name="Bret-Mestries E."/>
            <person name="Morien E."/>
            <person name="Nambeesan S."/>
            <person name="Nguyen T."/>
            <person name="Pegot-Espagnet P."/>
            <person name="Pouilly N."/>
            <person name="Raftis F."/>
            <person name="Sallet E."/>
            <person name="Schiex T."/>
            <person name="Thomas J."/>
            <person name="Vandecasteele C."/>
            <person name="Vares D."/>
            <person name="Vear F."/>
            <person name="Vautrin S."/>
            <person name="Crespi M."/>
            <person name="Mangin B."/>
            <person name="Burke J.M."/>
            <person name="Salse J."/>
            <person name="Munos S."/>
            <person name="Vincourt P."/>
            <person name="Rieseberg L.H."/>
            <person name="Langlade N.B."/>
        </authorList>
    </citation>
    <scope>NUCLEOTIDE SEQUENCE [LARGE SCALE GENOMIC DNA]</scope>
    <source>
        <strain evidence="23">cv. SF193</strain>
        <tissue evidence="21">Leaves</tissue>
    </source>
</reference>
<gene>
    <name evidence="22" type="ORF">HannXRQ_Chr13g0398971</name>
    <name evidence="21" type="ORF">HanXRQr2_Chr13g0583421</name>
</gene>
<keyword evidence="7" id="KW-0547">Nucleotide-binding</keyword>
<dbReference type="SMART" id="SM00535">
    <property type="entry name" value="RIBOc"/>
    <property type="match status" value="2"/>
</dbReference>
<reference evidence="22" key="2">
    <citation type="submission" date="2017-02" db="EMBL/GenBank/DDBJ databases">
        <title>Sunflower complete genome.</title>
        <authorList>
            <person name="Langlade N."/>
            <person name="Munos S."/>
        </authorList>
    </citation>
    <scope>NUCLEOTIDE SEQUENCE [LARGE SCALE GENOMIC DNA]</scope>
    <source>
        <tissue evidence="22">Leaves</tissue>
    </source>
</reference>
<keyword evidence="8" id="KW-0255">Endonuclease</keyword>
<dbReference type="CDD" id="cd00593">
    <property type="entry name" value="RIBOc"/>
    <property type="match status" value="2"/>
</dbReference>
<evidence type="ECO:0000313" key="23">
    <source>
        <dbReference type="Proteomes" id="UP000215914"/>
    </source>
</evidence>
<feature type="domain" description="PAZ" evidence="19">
    <location>
        <begin position="515"/>
        <end position="641"/>
    </location>
</feature>
<evidence type="ECO:0000256" key="3">
    <source>
        <dbReference type="ARBA" id="ARBA00004123"/>
    </source>
</evidence>
<keyword evidence="4" id="KW-0540">Nuclease</keyword>
<evidence type="ECO:0000256" key="17">
    <source>
        <dbReference type="SAM" id="MobiDB-lite"/>
    </source>
</evidence>
<dbReference type="InterPro" id="IPR011545">
    <property type="entry name" value="DEAD/DEAH_box_helicase_dom"/>
</dbReference>
<keyword evidence="6" id="KW-0677">Repeat</keyword>
<dbReference type="CDD" id="cd18034">
    <property type="entry name" value="DEXHc_dicer"/>
    <property type="match status" value="1"/>
</dbReference>
<dbReference type="GO" id="GO:0030422">
    <property type="term" value="P:siRNA processing"/>
    <property type="evidence" value="ECO:0000318"/>
    <property type="project" value="GO_Central"/>
</dbReference>
<dbReference type="SMART" id="SM00949">
    <property type="entry name" value="PAZ"/>
    <property type="match status" value="1"/>
</dbReference>
<dbReference type="PROSITE" id="PS50142">
    <property type="entry name" value="RNASE_3_2"/>
    <property type="match status" value="2"/>
</dbReference>
<evidence type="ECO:0000256" key="14">
    <source>
        <dbReference type="ARBA" id="ARBA00023158"/>
    </source>
</evidence>
<dbReference type="InterPro" id="IPR000999">
    <property type="entry name" value="RNase_III_dom"/>
</dbReference>
<feature type="region of interest" description="Disordered" evidence="17">
    <location>
        <begin position="1"/>
        <end position="33"/>
    </location>
</feature>
<evidence type="ECO:0000256" key="12">
    <source>
        <dbReference type="ARBA" id="ARBA00022842"/>
    </source>
</evidence>
<dbReference type="PROSITE" id="PS50821">
    <property type="entry name" value="PAZ"/>
    <property type="match status" value="1"/>
</dbReference>
<evidence type="ECO:0000256" key="2">
    <source>
        <dbReference type="ARBA" id="ARBA00001946"/>
    </source>
</evidence>
<dbReference type="InterPro" id="IPR027417">
    <property type="entry name" value="P-loop_NTPase"/>
</dbReference>
<evidence type="ECO:0000256" key="15">
    <source>
        <dbReference type="ARBA" id="ARBA00023211"/>
    </source>
</evidence>
<proteinExistence type="predicted"/>
<keyword evidence="11" id="KW-0067">ATP-binding</keyword>
<dbReference type="SUPFAM" id="SSF52540">
    <property type="entry name" value="P-loop containing nucleoside triphosphate hydrolases"/>
    <property type="match status" value="1"/>
</dbReference>
<dbReference type="Proteomes" id="UP000215914">
    <property type="component" value="Chromosome 13"/>
</dbReference>
<feature type="compositionally biased region" description="Polar residues" evidence="17">
    <location>
        <begin position="251"/>
        <end position="283"/>
    </location>
</feature>
<dbReference type="AlphaFoldDB" id="A0A251SR02"/>
<feature type="domain" description="Helicase ATP-binding" evidence="20">
    <location>
        <begin position="51"/>
        <end position="230"/>
    </location>
</feature>
<dbReference type="GO" id="GO:0005737">
    <property type="term" value="C:cytoplasm"/>
    <property type="evidence" value="ECO:0000318"/>
    <property type="project" value="GO_Central"/>
</dbReference>
<evidence type="ECO:0000256" key="9">
    <source>
        <dbReference type="ARBA" id="ARBA00022801"/>
    </source>
</evidence>
<dbReference type="InterPro" id="IPR014001">
    <property type="entry name" value="Helicase_ATP-bd"/>
</dbReference>
<evidence type="ECO:0000313" key="21">
    <source>
        <dbReference type="EMBL" id="KAF5772970.1"/>
    </source>
</evidence>
<keyword evidence="9 21" id="KW-0378">Hydrolase</keyword>
<comment type="cofactor">
    <cofactor evidence="2">
        <name>Mg(2+)</name>
        <dbReference type="ChEBI" id="CHEBI:18420"/>
    </cofactor>
</comment>
<accession>A0A251SR02</accession>
<dbReference type="Gramene" id="mRNA:HanXRQr2_Chr13g0583421">
    <property type="protein sequence ID" value="mRNA:HanXRQr2_Chr13g0583421"/>
    <property type="gene ID" value="HanXRQr2_Chr13g0583421"/>
</dbReference>
<keyword evidence="16" id="KW-0539">Nucleus</keyword>
<feature type="domain" description="RNase III" evidence="18">
    <location>
        <begin position="666"/>
        <end position="838"/>
    </location>
</feature>
<reference evidence="21" key="3">
    <citation type="submission" date="2020-06" db="EMBL/GenBank/DDBJ databases">
        <title>Helianthus annuus Genome sequencing and assembly Release 2.</title>
        <authorList>
            <person name="Gouzy J."/>
            <person name="Langlade N."/>
            <person name="Munos S."/>
        </authorList>
    </citation>
    <scope>NUCLEOTIDE SEQUENCE</scope>
    <source>
        <tissue evidence="21">Leaves</tissue>
    </source>
</reference>
<evidence type="ECO:0000313" key="22">
    <source>
        <dbReference type="EMBL" id="OTG01154.1"/>
    </source>
</evidence>
<dbReference type="GO" id="GO:0005634">
    <property type="term" value="C:nucleus"/>
    <property type="evidence" value="ECO:0000318"/>
    <property type="project" value="GO_Central"/>
</dbReference>
<feature type="domain" description="RNase III" evidence="18">
    <location>
        <begin position="879"/>
        <end position="1026"/>
    </location>
</feature>
<dbReference type="OMA" id="DMTEMET"/>
<evidence type="ECO:0000259" key="19">
    <source>
        <dbReference type="PROSITE" id="PS50821"/>
    </source>
</evidence>
<organism evidence="22 23">
    <name type="scientific">Helianthus annuus</name>
    <name type="common">Common sunflower</name>
    <dbReference type="NCBI Taxonomy" id="4232"/>
    <lineage>
        <taxon>Eukaryota</taxon>
        <taxon>Viridiplantae</taxon>
        <taxon>Streptophyta</taxon>
        <taxon>Embryophyta</taxon>
        <taxon>Tracheophyta</taxon>
        <taxon>Spermatophyta</taxon>
        <taxon>Magnoliopsida</taxon>
        <taxon>eudicotyledons</taxon>
        <taxon>Gunneridae</taxon>
        <taxon>Pentapetalae</taxon>
        <taxon>asterids</taxon>
        <taxon>campanulids</taxon>
        <taxon>Asterales</taxon>
        <taxon>Asteraceae</taxon>
        <taxon>Asteroideae</taxon>
        <taxon>Heliantheae alliance</taxon>
        <taxon>Heliantheae</taxon>
        <taxon>Helianthus</taxon>
    </lineage>
</organism>
<dbReference type="GO" id="GO:0010267">
    <property type="term" value="P:ta-siRNA processing"/>
    <property type="evidence" value="ECO:0007669"/>
    <property type="project" value="UniProtKB-ARBA"/>
</dbReference>
<protein>
    <submittedName>
        <fullName evidence="22">Putative ribonuclease III domain-containing protein</fullName>
    </submittedName>
    <submittedName>
        <fullName evidence="21">Ribonuclease III post-transcriptional gene silencing PAZ-Argonaute family</fullName>
        <ecNumber evidence="21">3.1.26.3</ecNumber>
    </submittedName>
</protein>
<name>A0A251SR02_HELAN</name>
<evidence type="ECO:0000256" key="1">
    <source>
        <dbReference type="ARBA" id="ARBA00001936"/>
    </source>
</evidence>
<dbReference type="Pfam" id="PF02170">
    <property type="entry name" value="PAZ"/>
    <property type="match status" value="1"/>
</dbReference>
<dbReference type="GO" id="GO:0005524">
    <property type="term" value="F:ATP binding"/>
    <property type="evidence" value="ECO:0007669"/>
    <property type="project" value="UniProtKB-KW"/>
</dbReference>
<dbReference type="PANTHER" id="PTHR14950">
    <property type="entry name" value="DICER-RELATED"/>
    <property type="match status" value="1"/>
</dbReference>
<dbReference type="EMBL" id="MNCJ02000328">
    <property type="protein sequence ID" value="KAF5772970.1"/>
    <property type="molecule type" value="Genomic_DNA"/>
</dbReference>
<dbReference type="FunFam" id="1.10.1520.10:FF:000004">
    <property type="entry name" value="Endoribonuclease dicer-like 1"/>
    <property type="match status" value="1"/>
</dbReference>
<dbReference type="InterPro" id="IPR036389">
    <property type="entry name" value="RNase_III_sf"/>
</dbReference>
<evidence type="ECO:0000256" key="8">
    <source>
        <dbReference type="ARBA" id="ARBA00022759"/>
    </source>
</evidence>
<keyword evidence="12" id="KW-0460">Magnesium</keyword>
<dbReference type="InParanoid" id="A0A251SR02"/>
<evidence type="ECO:0000256" key="13">
    <source>
        <dbReference type="ARBA" id="ARBA00022884"/>
    </source>
</evidence>
<dbReference type="EMBL" id="CM007902">
    <property type="protein sequence ID" value="OTG01154.1"/>
    <property type="molecule type" value="Genomic_DNA"/>
</dbReference>
<feature type="compositionally biased region" description="Low complexity" evidence="17">
    <location>
        <begin position="1"/>
        <end position="16"/>
    </location>
</feature>
<evidence type="ECO:0000256" key="11">
    <source>
        <dbReference type="ARBA" id="ARBA00022840"/>
    </source>
</evidence>
<feature type="compositionally biased region" description="Basic and acidic residues" evidence="17">
    <location>
        <begin position="1123"/>
        <end position="1145"/>
    </location>
</feature>
<dbReference type="OrthoDB" id="6513042at2759"/>
<dbReference type="GO" id="GO:0003723">
    <property type="term" value="F:RNA binding"/>
    <property type="evidence" value="ECO:0000318"/>
    <property type="project" value="GO_Central"/>
</dbReference>
<dbReference type="Gene3D" id="3.40.50.300">
    <property type="entry name" value="P-loop containing nucleotide triphosphate hydrolases"/>
    <property type="match status" value="1"/>
</dbReference>
<keyword evidence="5" id="KW-0479">Metal-binding</keyword>
<evidence type="ECO:0000256" key="7">
    <source>
        <dbReference type="ARBA" id="ARBA00022741"/>
    </source>
</evidence>
<dbReference type="Gene3D" id="1.10.1520.10">
    <property type="entry name" value="Ribonuclease III domain"/>
    <property type="match status" value="2"/>
</dbReference>
<dbReference type="Gene3D" id="2.170.260.10">
    <property type="entry name" value="paz domain"/>
    <property type="match status" value="1"/>
</dbReference>
<comment type="cofactor">
    <cofactor evidence="1">
        <name>Mn(2+)</name>
        <dbReference type="ChEBI" id="CHEBI:29035"/>
    </cofactor>
</comment>
<dbReference type="SUPFAM" id="SSF101690">
    <property type="entry name" value="PAZ domain"/>
    <property type="match status" value="1"/>
</dbReference>
<keyword evidence="23" id="KW-1185">Reference proteome</keyword>
<dbReference type="SMART" id="SM00487">
    <property type="entry name" value="DEXDc"/>
    <property type="match status" value="1"/>
</dbReference>
<keyword evidence="14" id="KW-0943">RNA-mediated gene silencing</keyword>
<evidence type="ECO:0000259" key="18">
    <source>
        <dbReference type="PROSITE" id="PS50142"/>
    </source>
</evidence>
<evidence type="ECO:0000256" key="10">
    <source>
        <dbReference type="ARBA" id="ARBA00022806"/>
    </source>
</evidence>
<dbReference type="FunCoup" id="A0A251SR02">
    <property type="interactions" value="2525"/>
</dbReference>
<dbReference type="InterPro" id="IPR036085">
    <property type="entry name" value="PAZ_dom_sf"/>
</dbReference>
<evidence type="ECO:0000256" key="4">
    <source>
        <dbReference type="ARBA" id="ARBA00022722"/>
    </source>
</evidence>
<dbReference type="PROSITE" id="PS00517">
    <property type="entry name" value="RNASE_3_1"/>
    <property type="match status" value="1"/>
</dbReference>
<dbReference type="PROSITE" id="PS51192">
    <property type="entry name" value="HELICASE_ATP_BIND_1"/>
    <property type="match status" value="1"/>
</dbReference>
<keyword evidence="15" id="KW-0464">Manganese</keyword>
<comment type="subcellular location">
    <subcellularLocation>
        <location evidence="3">Nucleus</location>
    </subcellularLocation>
</comment>
<dbReference type="STRING" id="4232.A0A251SR02"/>
<dbReference type="InterPro" id="IPR003100">
    <property type="entry name" value="PAZ_dom"/>
</dbReference>
<keyword evidence="13" id="KW-0694">RNA-binding</keyword>
<dbReference type="GO" id="GO:0046872">
    <property type="term" value="F:metal ion binding"/>
    <property type="evidence" value="ECO:0007669"/>
    <property type="project" value="UniProtKB-KW"/>
</dbReference>
<dbReference type="Pfam" id="PF00270">
    <property type="entry name" value="DEAD"/>
    <property type="match status" value="1"/>
</dbReference>
<dbReference type="SUPFAM" id="SSF69065">
    <property type="entry name" value="RNase III domain-like"/>
    <property type="match status" value="2"/>
</dbReference>
<sequence>MHTNSSSSPLQNPPNLIGNMQSSETPTNPLKRNFQTMINNPQQSTQYDLDVFKVAMGQNTIAHIDTGGGMIAVMIIKEFAKEQLSQKKLIIFLAPTRKLVEQQCNVVRENTDLRVDFYHGSKVSTVDDGKKVDDWDAPVWEHETDKNDIMVMTPTILLNALRNGFIKFEMICLLIIDECHHASGNHPYASIMKEFYLKSVNKPKVFGMTAFLVNKKGTSSPGNCEARITMLENILDSRVYTIQNRTDLQDVTPTASANKSLKITEKSPSSADVTPTASANKSLKITEKSPSGADVTPTASANESLKISEKSPSGADVTPTVSGNKSLKVTKESPSGAGTTKRKELHGTMPIRAVSGTWGDNHDDGVDFYAYGISFVCSVKDVKYSSFVLLLESKLDDDVANLEMRLYLVSKFVNCKVSSCAKLHLDARQVANGKCFQELFFNGIYAKFFPETDPKLWTPSYMYLLLPLESLDPFEINWKMIDSCVSAIEFVKKSSVSSAEKQNVDSIMTYSENTSMIHFANKCVHKDDITNMVVFAIHTGKLYSVIDILQDQTACSPFDGDIKKYLSFEDYFKKKYKIDLVYPEQNMLLLKQSHRAHNLLVDFNGEGILHGKKIKAESCKVNTDRQRYNARLPPELLVTIDARLDVVKSLYLLPSLMHRLEALMLASQLREEITGHMTNIHVSSSLILEAITTLRCNESFSMERLELLGDSVLKYTVSCDLYLRYPNKHEGQLSSARSSQVSNSALYNLGIVCRLQNYIRDVAFDPTRWTAPGQLPSRPCACDHGVETIEVPIDTKYHTEDPKILTGKCCDMGHRWLGSKTVSDCVEALVGAYFVDGGLTGALHCMKWLGISCELDSSRVDEAIKIASLHVYTPKLDVLQGLESKLGYEFVVKGLLLEAITHATDQNPDQRVGYCYQRLEFLGDSVLDLLITWYLFNKHKDIDPGELTDLRSASVNNENFAYAAVRRNLHGYLQCRSVTLQTQISDYVKFVATSSTDTNSLQTNKSPKALGDLVESIAGAVLLDTKLNLDEVWRIFELLLTPIVTPEKLELPPLRELIEYCDSKGYFIKDKCRRLGDGVTAELSLQLEDDLLIAEATSPTRKVARGQAALKLLSQLEKKGILRKNQGEDNRDGEIGNKDVKKSDTSRSNTSIADSKMEEESNSETEIPVIKSINKNKGGPRSTLFELCRKMQWTMPTFTHSEEKSRTLIEIGEGVDKRTAFNKFESEISLNIPNYGIIKLMGEPRADKKSSCDSAALLMLYQLQRQRMLKIG</sequence>
<keyword evidence="10" id="KW-0347">Helicase</keyword>
<dbReference type="EC" id="3.1.26.3" evidence="21"/>
<evidence type="ECO:0000256" key="16">
    <source>
        <dbReference type="ARBA" id="ARBA00023242"/>
    </source>
</evidence>
<evidence type="ECO:0000256" key="6">
    <source>
        <dbReference type="ARBA" id="ARBA00022737"/>
    </source>
</evidence>
<feature type="region of interest" description="Disordered" evidence="17">
    <location>
        <begin position="251"/>
        <end position="343"/>
    </location>
</feature>
<feature type="region of interest" description="Disordered" evidence="17">
    <location>
        <begin position="1123"/>
        <end position="1169"/>
    </location>
</feature>
<dbReference type="GO" id="GO:0004386">
    <property type="term" value="F:helicase activity"/>
    <property type="evidence" value="ECO:0007669"/>
    <property type="project" value="UniProtKB-KW"/>
</dbReference>
<dbReference type="Gene3D" id="3.30.160.20">
    <property type="match status" value="1"/>
</dbReference>
<feature type="compositionally biased region" description="Polar residues" evidence="17">
    <location>
        <begin position="319"/>
        <end position="338"/>
    </location>
</feature>
<dbReference type="Pfam" id="PF00636">
    <property type="entry name" value="Ribonuclease_3"/>
    <property type="match status" value="2"/>
</dbReference>
<evidence type="ECO:0000259" key="20">
    <source>
        <dbReference type="PROSITE" id="PS51192"/>
    </source>
</evidence>
<feature type="compositionally biased region" description="Polar residues" evidence="17">
    <location>
        <begin position="18"/>
        <end position="33"/>
    </location>
</feature>
<dbReference type="GO" id="GO:0004525">
    <property type="term" value="F:ribonuclease III activity"/>
    <property type="evidence" value="ECO:0000318"/>
    <property type="project" value="GO_Central"/>
</dbReference>
<dbReference type="PANTHER" id="PTHR14950:SF46">
    <property type="entry name" value="ENDORIBONUCLEASE DICER HOMOLOG 3"/>
    <property type="match status" value="1"/>
</dbReference>
<dbReference type="FunFam" id="1.10.1520.10:FF:000008">
    <property type="entry name" value="Dicer-like 104"/>
    <property type="match status" value="1"/>
</dbReference>